<evidence type="ECO:0000259" key="6">
    <source>
        <dbReference type="PROSITE" id="PS50405"/>
    </source>
</evidence>
<comment type="function">
    <text evidence="4">Is involved in the conjugation of reduced glutathione to a wide number of exogenous and endogenous hydrophobic electrophiles.</text>
</comment>
<keyword evidence="1 4" id="KW-0808">Transferase</keyword>
<dbReference type="Gene3D" id="1.20.1050.10">
    <property type="match status" value="1"/>
</dbReference>
<evidence type="ECO:0000259" key="5">
    <source>
        <dbReference type="PROSITE" id="PS50404"/>
    </source>
</evidence>
<proteinExistence type="inferred from homology"/>
<evidence type="ECO:0000256" key="4">
    <source>
        <dbReference type="RuleBase" id="RU369102"/>
    </source>
</evidence>
<gene>
    <name evidence="7" type="ORF">ZOSMA_185G00170</name>
</gene>
<dbReference type="OrthoDB" id="1891655at2759"/>
<keyword evidence="8" id="KW-1185">Reference proteome</keyword>
<dbReference type="SFLD" id="SFLDG00358">
    <property type="entry name" value="Main_(cytGST)"/>
    <property type="match status" value="1"/>
</dbReference>
<comment type="subcellular location">
    <subcellularLocation>
        <location evidence="4">Cytoplasm</location>
        <location evidence="4">Cytosol</location>
    </subcellularLocation>
</comment>
<dbReference type="FunFam" id="3.40.30.10:FF:000044">
    <property type="entry name" value="Glutathione S-transferase GSTU6"/>
    <property type="match status" value="1"/>
</dbReference>
<dbReference type="PANTHER" id="PTHR11260:SF773">
    <property type="entry name" value="GLUTATHIONE S-TRANSFERASE U26"/>
    <property type="match status" value="1"/>
</dbReference>
<dbReference type="InterPro" id="IPR045074">
    <property type="entry name" value="GST_C_Tau"/>
</dbReference>
<dbReference type="Proteomes" id="UP000036987">
    <property type="component" value="Unassembled WGS sequence"/>
</dbReference>
<evidence type="ECO:0000256" key="2">
    <source>
        <dbReference type="ARBA" id="ARBA00025743"/>
    </source>
</evidence>
<dbReference type="SFLD" id="SFLDS00019">
    <property type="entry name" value="Glutathione_Transferase_(cytos"/>
    <property type="match status" value="1"/>
</dbReference>
<dbReference type="InterPro" id="IPR040079">
    <property type="entry name" value="Glutathione_S-Trfase"/>
</dbReference>
<dbReference type="STRING" id="29655.A0A0K9PQ62"/>
<sequence>MAGEEVKLLGFWASPYVLRTRIALKIKAISYEYVEENLREKSELLLQSNPIYKKVPVLLHGDRTICESPVIVEYIDAIWNTPNSPPILPLDPYDRAVAKFWGVFIEDKLHPAMRGAARGLTEAVRATNVEELHSVLQILETVLAKCGEEKRFFGGENLGYVDIVLGVGFGLDESH</sequence>
<dbReference type="SFLD" id="SFLDG01152">
    <property type="entry name" value="Main.3:_Omega-_and_Tau-like"/>
    <property type="match status" value="1"/>
</dbReference>
<dbReference type="GO" id="GO:0006749">
    <property type="term" value="P:glutathione metabolic process"/>
    <property type="evidence" value="ECO:0000318"/>
    <property type="project" value="GO_Central"/>
</dbReference>
<name>A0A0K9PQ62_ZOSMR</name>
<evidence type="ECO:0000313" key="7">
    <source>
        <dbReference type="EMBL" id="KMZ71198.1"/>
    </source>
</evidence>
<keyword evidence="4" id="KW-0963">Cytoplasm</keyword>
<dbReference type="InterPro" id="IPR036249">
    <property type="entry name" value="Thioredoxin-like_sf"/>
</dbReference>
<dbReference type="SUPFAM" id="SSF52833">
    <property type="entry name" value="Thioredoxin-like"/>
    <property type="match status" value="1"/>
</dbReference>
<dbReference type="GO" id="GO:0004364">
    <property type="term" value="F:glutathione transferase activity"/>
    <property type="evidence" value="ECO:0000318"/>
    <property type="project" value="GO_Central"/>
</dbReference>
<dbReference type="PANTHER" id="PTHR11260">
    <property type="entry name" value="GLUTATHIONE S-TRANSFERASE, GST, SUPERFAMILY, GST DOMAIN CONTAINING"/>
    <property type="match status" value="1"/>
</dbReference>
<dbReference type="PROSITE" id="PS50405">
    <property type="entry name" value="GST_CTER"/>
    <property type="match status" value="1"/>
</dbReference>
<feature type="domain" description="GST C-terminal" evidence="6">
    <location>
        <begin position="91"/>
        <end position="175"/>
    </location>
</feature>
<dbReference type="GO" id="GO:0005829">
    <property type="term" value="C:cytosol"/>
    <property type="evidence" value="ECO:0007669"/>
    <property type="project" value="UniProtKB-SubCell"/>
</dbReference>
<evidence type="ECO:0000256" key="3">
    <source>
        <dbReference type="ARBA" id="ARBA00047960"/>
    </source>
</evidence>
<dbReference type="Gene3D" id="3.40.30.10">
    <property type="entry name" value="Glutaredoxin"/>
    <property type="match status" value="1"/>
</dbReference>
<reference evidence="8" key="1">
    <citation type="journal article" date="2016" name="Nature">
        <title>The genome of the seagrass Zostera marina reveals angiosperm adaptation to the sea.</title>
        <authorList>
            <person name="Olsen J.L."/>
            <person name="Rouze P."/>
            <person name="Verhelst B."/>
            <person name="Lin Y.-C."/>
            <person name="Bayer T."/>
            <person name="Collen J."/>
            <person name="Dattolo E."/>
            <person name="De Paoli E."/>
            <person name="Dittami S."/>
            <person name="Maumus F."/>
            <person name="Michel G."/>
            <person name="Kersting A."/>
            <person name="Lauritano C."/>
            <person name="Lohaus R."/>
            <person name="Toepel M."/>
            <person name="Tonon T."/>
            <person name="Vanneste K."/>
            <person name="Amirebrahimi M."/>
            <person name="Brakel J."/>
            <person name="Bostroem C."/>
            <person name="Chovatia M."/>
            <person name="Grimwood J."/>
            <person name="Jenkins J.W."/>
            <person name="Jueterbock A."/>
            <person name="Mraz A."/>
            <person name="Stam W.T."/>
            <person name="Tice H."/>
            <person name="Bornberg-Bauer E."/>
            <person name="Green P.J."/>
            <person name="Pearson G.A."/>
            <person name="Procaccini G."/>
            <person name="Duarte C.M."/>
            <person name="Schmutz J."/>
            <person name="Reusch T.B.H."/>
            <person name="Van de Peer Y."/>
        </authorList>
    </citation>
    <scope>NUCLEOTIDE SEQUENCE [LARGE SCALE GENOMIC DNA]</scope>
    <source>
        <strain evidence="8">cv. Finnish</strain>
    </source>
</reference>
<comment type="catalytic activity">
    <reaction evidence="3 4">
        <text>RX + glutathione = an S-substituted glutathione + a halide anion + H(+)</text>
        <dbReference type="Rhea" id="RHEA:16437"/>
        <dbReference type="ChEBI" id="CHEBI:15378"/>
        <dbReference type="ChEBI" id="CHEBI:16042"/>
        <dbReference type="ChEBI" id="CHEBI:17792"/>
        <dbReference type="ChEBI" id="CHEBI:57925"/>
        <dbReference type="ChEBI" id="CHEBI:90779"/>
        <dbReference type="EC" id="2.5.1.18"/>
    </reaction>
</comment>
<organism evidence="7 8">
    <name type="scientific">Zostera marina</name>
    <name type="common">Eelgrass</name>
    <dbReference type="NCBI Taxonomy" id="29655"/>
    <lineage>
        <taxon>Eukaryota</taxon>
        <taxon>Viridiplantae</taxon>
        <taxon>Streptophyta</taxon>
        <taxon>Embryophyta</taxon>
        <taxon>Tracheophyta</taxon>
        <taxon>Spermatophyta</taxon>
        <taxon>Magnoliopsida</taxon>
        <taxon>Liliopsida</taxon>
        <taxon>Zosteraceae</taxon>
        <taxon>Zostera</taxon>
    </lineage>
</organism>
<evidence type="ECO:0000256" key="1">
    <source>
        <dbReference type="ARBA" id="ARBA00022679"/>
    </source>
</evidence>
<accession>A0A0K9PQ62</accession>
<dbReference type="PROSITE" id="PS50404">
    <property type="entry name" value="GST_NTER"/>
    <property type="match status" value="1"/>
</dbReference>
<dbReference type="CDD" id="cd03185">
    <property type="entry name" value="GST_C_Tau"/>
    <property type="match status" value="1"/>
</dbReference>
<dbReference type="InterPro" id="IPR036282">
    <property type="entry name" value="Glutathione-S-Trfase_C_sf"/>
</dbReference>
<dbReference type="InterPro" id="IPR004045">
    <property type="entry name" value="Glutathione_S-Trfase_N"/>
</dbReference>
<dbReference type="AlphaFoldDB" id="A0A0K9PQ62"/>
<dbReference type="InterPro" id="IPR010987">
    <property type="entry name" value="Glutathione-S-Trfase_C-like"/>
</dbReference>
<dbReference type="Pfam" id="PF02798">
    <property type="entry name" value="GST_N"/>
    <property type="match status" value="1"/>
</dbReference>
<feature type="domain" description="GST N-terminal" evidence="5">
    <location>
        <begin position="4"/>
        <end position="83"/>
    </location>
</feature>
<evidence type="ECO:0000313" key="8">
    <source>
        <dbReference type="Proteomes" id="UP000036987"/>
    </source>
</evidence>
<dbReference type="EMBL" id="LFYR01000684">
    <property type="protein sequence ID" value="KMZ71198.1"/>
    <property type="molecule type" value="Genomic_DNA"/>
</dbReference>
<comment type="caution">
    <text evidence="7">The sequence shown here is derived from an EMBL/GenBank/DDBJ whole genome shotgun (WGS) entry which is preliminary data.</text>
</comment>
<dbReference type="OMA" id="FCMANEV"/>
<dbReference type="GO" id="GO:0005737">
    <property type="term" value="C:cytoplasm"/>
    <property type="evidence" value="ECO:0000318"/>
    <property type="project" value="GO_Central"/>
</dbReference>
<dbReference type="SUPFAM" id="SSF47616">
    <property type="entry name" value="GST C-terminal domain-like"/>
    <property type="match status" value="1"/>
</dbReference>
<protein>
    <recommendedName>
        <fullName evidence="4">Glutathione S-transferase</fullName>
        <ecNumber evidence="4">2.5.1.18</ecNumber>
    </recommendedName>
</protein>
<dbReference type="EC" id="2.5.1.18" evidence="4"/>
<dbReference type="InterPro" id="IPR045073">
    <property type="entry name" value="Omega/Tau-like"/>
</dbReference>
<comment type="similarity">
    <text evidence="2">Belongs to the GST superfamily. Tau family.</text>
</comment>
<dbReference type="CDD" id="cd03058">
    <property type="entry name" value="GST_N_Tau"/>
    <property type="match status" value="1"/>
</dbReference>